<evidence type="ECO:0000313" key="1">
    <source>
        <dbReference type="EMBL" id="KAH7273330.1"/>
    </source>
</evidence>
<organism evidence="1 2">
    <name type="scientific">Fusarium solani</name>
    <name type="common">Filamentous fungus</name>
    <dbReference type="NCBI Taxonomy" id="169388"/>
    <lineage>
        <taxon>Eukaryota</taxon>
        <taxon>Fungi</taxon>
        <taxon>Dikarya</taxon>
        <taxon>Ascomycota</taxon>
        <taxon>Pezizomycotina</taxon>
        <taxon>Sordariomycetes</taxon>
        <taxon>Hypocreomycetidae</taxon>
        <taxon>Hypocreales</taxon>
        <taxon>Nectriaceae</taxon>
        <taxon>Fusarium</taxon>
        <taxon>Fusarium solani species complex</taxon>
    </lineage>
</organism>
<name>A0A9P9L285_FUSSL</name>
<evidence type="ECO:0000313" key="2">
    <source>
        <dbReference type="Proteomes" id="UP000736672"/>
    </source>
</evidence>
<dbReference type="Proteomes" id="UP000736672">
    <property type="component" value="Unassembled WGS sequence"/>
</dbReference>
<proteinExistence type="predicted"/>
<reference evidence="1" key="1">
    <citation type="journal article" date="2021" name="Nat. Commun.">
        <title>Genetic determinants of endophytism in the Arabidopsis root mycobiome.</title>
        <authorList>
            <person name="Mesny F."/>
            <person name="Miyauchi S."/>
            <person name="Thiergart T."/>
            <person name="Pickel B."/>
            <person name="Atanasova L."/>
            <person name="Karlsson M."/>
            <person name="Huettel B."/>
            <person name="Barry K.W."/>
            <person name="Haridas S."/>
            <person name="Chen C."/>
            <person name="Bauer D."/>
            <person name="Andreopoulos W."/>
            <person name="Pangilinan J."/>
            <person name="LaButti K."/>
            <person name="Riley R."/>
            <person name="Lipzen A."/>
            <person name="Clum A."/>
            <person name="Drula E."/>
            <person name="Henrissat B."/>
            <person name="Kohler A."/>
            <person name="Grigoriev I.V."/>
            <person name="Martin F.M."/>
            <person name="Hacquard S."/>
        </authorList>
    </citation>
    <scope>NUCLEOTIDE SEQUENCE</scope>
    <source>
        <strain evidence="1">FSSC 5 MPI-SDFR-AT-0091</strain>
    </source>
</reference>
<dbReference type="AlphaFoldDB" id="A0A9P9L285"/>
<dbReference type="OrthoDB" id="10465810at2759"/>
<protein>
    <submittedName>
        <fullName evidence="1">Uncharacterized protein</fullName>
    </submittedName>
</protein>
<accession>A0A9P9L285</accession>
<keyword evidence="2" id="KW-1185">Reference proteome</keyword>
<dbReference type="EMBL" id="JAGTJS010000002">
    <property type="protein sequence ID" value="KAH7273330.1"/>
    <property type="molecule type" value="Genomic_DNA"/>
</dbReference>
<comment type="caution">
    <text evidence="1">The sequence shown here is derived from an EMBL/GenBank/DDBJ whole genome shotgun (WGS) entry which is preliminary data.</text>
</comment>
<gene>
    <name evidence="1" type="ORF">B0J15DRAFT_97125</name>
</gene>
<sequence length="173" mass="19345">MAAWRSSVQVLISAATVSRTNHHCSPPSMRVAQVKLRTRLFAVVKEQSTPCSSKNLISFIDHNCYIPTQSPNHQAASSRSSQALRLTREREFAALSAFPGEIMANSRVLIVGLPPFIFLSTPIRLCLAPGLTTESRTSSQPQHRWLPASVSKYDWAEPLPEWFRYPDRATIDP</sequence>